<dbReference type="EMBL" id="JBHRVD010000001">
    <property type="protein sequence ID" value="MFC3320873.1"/>
    <property type="molecule type" value="Genomic_DNA"/>
</dbReference>
<dbReference type="RefSeq" id="WP_143748884.1">
    <property type="nucleotide sequence ID" value="NZ_JBHRVD010000001.1"/>
</dbReference>
<accession>A0ABV7MJP3</accession>
<feature type="region of interest" description="Disordered" evidence="1">
    <location>
        <begin position="174"/>
        <end position="205"/>
    </location>
</feature>
<proteinExistence type="predicted"/>
<comment type="caution">
    <text evidence="2">The sequence shown here is derived from an EMBL/GenBank/DDBJ whole genome shotgun (WGS) entry which is preliminary data.</text>
</comment>
<organism evidence="2 3">
    <name type="scientific">Mesorhizobium cantuariense</name>
    <dbReference type="NCBI Taxonomy" id="1300275"/>
    <lineage>
        <taxon>Bacteria</taxon>
        <taxon>Pseudomonadati</taxon>
        <taxon>Pseudomonadota</taxon>
        <taxon>Alphaproteobacteria</taxon>
        <taxon>Hyphomicrobiales</taxon>
        <taxon>Phyllobacteriaceae</taxon>
        <taxon>Mesorhizobium</taxon>
    </lineage>
</organism>
<evidence type="ECO:0000313" key="3">
    <source>
        <dbReference type="Proteomes" id="UP001595648"/>
    </source>
</evidence>
<protein>
    <submittedName>
        <fullName evidence="2">Uncharacterized protein</fullName>
    </submittedName>
</protein>
<evidence type="ECO:0000313" key="2">
    <source>
        <dbReference type="EMBL" id="MFC3320873.1"/>
    </source>
</evidence>
<evidence type="ECO:0000256" key="1">
    <source>
        <dbReference type="SAM" id="MobiDB-lite"/>
    </source>
</evidence>
<sequence length="205" mass="22406">MKMLPWDYHPELTVERLVKVAQLLALGRGSAVDRFDPTIGDDNWTLGVCAYNYGCFQIAKAAGTLGFEWLRVIDPGKHFQFSIGGVPMRFWRGDPAEPTAKISIATPFEQLLLDLEPGIPTAGMLFRIGVTTDMDGALLGASFVALRNDQPEVVWPLPLAEAEPLIALLDEERPEGIELSSPSVGDHRDDQDERGDEIASSSDGV</sequence>
<name>A0ABV7MJP3_9HYPH</name>
<keyword evidence="3" id="KW-1185">Reference proteome</keyword>
<reference evidence="3" key="1">
    <citation type="journal article" date="2019" name="Int. J. Syst. Evol. Microbiol.">
        <title>The Global Catalogue of Microorganisms (GCM) 10K type strain sequencing project: providing services to taxonomists for standard genome sequencing and annotation.</title>
        <authorList>
            <consortium name="The Broad Institute Genomics Platform"/>
            <consortium name="The Broad Institute Genome Sequencing Center for Infectious Disease"/>
            <person name="Wu L."/>
            <person name="Ma J."/>
        </authorList>
    </citation>
    <scope>NUCLEOTIDE SEQUENCE [LARGE SCALE GENOMIC DNA]</scope>
    <source>
        <strain evidence="3">ICMP 19515</strain>
    </source>
</reference>
<gene>
    <name evidence="2" type="ORF">ACFOJ9_03545</name>
</gene>
<dbReference type="Proteomes" id="UP001595648">
    <property type="component" value="Unassembled WGS sequence"/>
</dbReference>